<organism evidence="2 3">
    <name type="scientific">Chryseobacterium taiwanense</name>
    <dbReference type="NCBI Taxonomy" id="363331"/>
    <lineage>
        <taxon>Bacteria</taxon>
        <taxon>Pseudomonadati</taxon>
        <taxon>Bacteroidota</taxon>
        <taxon>Flavobacteriia</taxon>
        <taxon>Flavobacteriales</taxon>
        <taxon>Weeksellaceae</taxon>
        <taxon>Chryseobacterium group</taxon>
        <taxon>Chryseobacterium</taxon>
    </lineage>
</organism>
<feature type="chain" id="PRO_5005170570" description="Peptidase M14 carboxypeptidase A domain-containing protein" evidence="1">
    <location>
        <begin position="18"/>
        <end position="574"/>
    </location>
</feature>
<comment type="caution">
    <text evidence="2">The sequence shown here is derived from an EMBL/GenBank/DDBJ whole genome shotgun (WGS) entry which is preliminary data.</text>
</comment>
<protein>
    <recommendedName>
        <fullName evidence="4">Peptidase M14 carboxypeptidase A domain-containing protein</fullName>
    </recommendedName>
</protein>
<dbReference type="EMBL" id="JWTA01000015">
    <property type="protein sequence ID" value="KIC61835.1"/>
    <property type="molecule type" value="Genomic_DNA"/>
</dbReference>
<name>A0A0B4DBZ7_9FLAO</name>
<dbReference type="RefSeq" id="WP_039371709.1">
    <property type="nucleotide sequence ID" value="NZ_JWTA01000015.1"/>
</dbReference>
<dbReference type="Proteomes" id="UP000031167">
    <property type="component" value="Unassembled WGS sequence"/>
</dbReference>
<evidence type="ECO:0000256" key="1">
    <source>
        <dbReference type="SAM" id="SignalP"/>
    </source>
</evidence>
<dbReference type="OrthoDB" id="9767214at2"/>
<dbReference type="SUPFAM" id="SSF53187">
    <property type="entry name" value="Zn-dependent exopeptidases"/>
    <property type="match status" value="1"/>
</dbReference>
<dbReference type="STRING" id="363331.RM51_15805"/>
<evidence type="ECO:0000313" key="2">
    <source>
        <dbReference type="EMBL" id="KIC61835.1"/>
    </source>
</evidence>
<reference evidence="2 3" key="1">
    <citation type="submission" date="2014-12" db="EMBL/GenBank/DDBJ databases">
        <title>Genome sequencing of Chryseobacterium taiwanense TPW19.</title>
        <authorList>
            <person name="Tan P.W."/>
            <person name="Chan K.-G."/>
        </authorList>
    </citation>
    <scope>NUCLEOTIDE SEQUENCE [LARGE SCALE GENOMIC DNA]</scope>
    <source>
        <strain evidence="2 3">TPW19</strain>
    </source>
</reference>
<evidence type="ECO:0000313" key="3">
    <source>
        <dbReference type="Proteomes" id="UP000031167"/>
    </source>
</evidence>
<dbReference type="AlphaFoldDB" id="A0A0B4DBZ7"/>
<gene>
    <name evidence="2" type="ORF">RM51_15805</name>
</gene>
<keyword evidence="3" id="KW-1185">Reference proteome</keyword>
<feature type="signal peptide" evidence="1">
    <location>
        <begin position="1"/>
        <end position="17"/>
    </location>
</feature>
<proteinExistence type="predicted"/>
<sequence>MKLKYLLFSFASSLLVAQNNFQTPFEKGNGSQTVTYAEMNAYYQNLAENFTTIQYLRKGEDDNGKPIYVVIYNPFPEKDLNQLRKDKAILFVNNGIHPGEPDGIDATMMLMRDLATKKIKTPQNFIIAAISAYNVSGMLNRGSFSRANQNGPEQYGFRGNARNYDLNRDFIKADTKNARSFQEIYQWLKPDVFIDNHVSNGADYQYTFTYISTFKERLGNVLGEYFYNIYQSKNLKDLKKLGYESTPYVNIHGDVPEVGFASFEDSPRYSTGYTTLFNSLGTVPETHMLKPYDKRVDATYKYMLVNLQNLDKEYKKIKQLRIENLKQYQAGKQYGIRWKIDSTKYSTMDFKGFEGQYKPSEISGKPRLYYDRSKPFTKKIRLFTTAVPTGYITIPKYYVIPRSQYRVIEEFKRNKILMKPIQKDSTIAVESYKINDFKTVKNPYEGHYLHFETTVDTSKKNLNFSSGDYVVSTNQDGVKYIIETLEPEALDSFFNWNFFDGILAQKEYYSAYIFEDTAAELLKEDKDLKQRFEAKKTSDKNFADDGTAQLDWIYKNSPYFEEKTFRQYPIYRIL</sequence>
<dbReference type="Gene3D" id="3.40.630.10">
    <property type="entry name" value="Zn peptidases"/>
    <property type="match status" value="1"/>
</dbReference>
<keyword evidence="1" id="KW-0732">Signal</keyword>
<evidence type="ECO:0008006" key="4">
    <source>
        <dbReference type="Google" id="ProtNLM"/>
    </source>
</evidence>
<accession>A0A0B4DBZ7</accession>